<keyword evidence="3" id="KW-0443">Lipid metabolism</keyword>
<dbReference type="PANTHER" id="PTHR38764:SF1">
    <property type="entry name" value="ACYL CARRIER PROTEIN PHOSPHODIESTERASE"/>
    <property type="match status" value="1"/>
</dbReference>
<dbReference type="OrthoDB" id="8442777at2"/>
<evidence type="ECO:0000256" key="2">
    <source>
        <dbReference type="ARBA" id="ARBA00022801"/>
    </source>
</evidence>
<evidence type="ECO:0008006" key="6">
    <source>
        <dbReference type="Google" id="ProtNLM"/>
    </source>
</evidence>
<dbReference type="STRING" id="497965.Cyan7822_3479"/>
<evidence type="ECO:0000256" key="1">
    <source>
        <dbReference type="ARBA" id="ARBA00022516"/>
    </source>
</evidence>
<dbReference type="AlphaFoldDB" id="E0UEH9"/>
<keyword evidence="1" id="KW-0444">Lipid biosynthesis</keyword>
<protein>
    <recommendedName>
        <fullName evidence="6">Acyl carrier protein phosphodiesterase</fullName>
    </recommendedName>
</protein>
<reference evidence="5" key="1">
    <citation type="journal article" date="2011" name="MBio">
        <title>Novel metabolic attributes of the genus Cyanothece, comprising a group of unicellular nitrogen-fixing Cyanobacteria.</title>
        <authorList>
            <person name="Bandyopadhyay A."/>
            <person name="Elvitigala T."/>
            <person name="Welsh E."/>
            <person name="Stockel J."/>
            <person name="Liberton M."/>
            <person name="Min H."/>
            <person name="Sherman L.A."/>
            <person name="Pakrasi H.B."/>
        </authorList>
    </citation>
    <scope>NUCLEOTIDE SEQUENCE [LARGE SCALE GENOMIC DNA]</scope>
    <source>
        <strain evidence="5">PCC 7822</strain>
    </source>
</reference>
<sequence length="193" mass="22806">MNYLAHLFLADPTPESQIGNLLGDFVKGKIDNLSSIYSPEIIRGVKTHQKIDIFTDHHPIFKTSKQRLNQNHRKFAGVIIDIYYDHFLAKNWLIYSEQDLDEFVANTYQMLEQHQLLLPEKLQKALPCMIQEDWLGSYRYFEGIDQTFSRLSRRIKRTNNIAFALEDLIQNYSQLEEDFLQFFPQLIDYVNLA</sequence>
<proteinExistence type="predicted"/>
<evidence type="ECO:0000313" key="5">
    <source>
        <dbReference type="Proteomes" id="UP000008206"/>
    </source>
</evidence>
<evidence type="ECO:0000256" key="3">
    <source>
        <dbReference type="ARBA" id="ARBA00023098"/>
    </source>
</evidence>
<accession>E0UEH9</accession>
<dbReference type="eggNOG" id="COG3124">
    <property type="taxonomic scope" value="Bacteria"/>
</dbReference>
<gene>
    <name evidence="4" type="ordered locus">Cyan7822_3479</name>
</gene>
<dbReference type="GO" id="GO:0008770">
    <property type="term" value="F:[acyl-carrier-protein] phosphodiesterase activity"/>
    <property type="evidence" value="ECO:0007669"/>
    <property type="project" value="InterPro"/>
</dbReference>
<dbReference type="HOGENOM" id="CLU_099370_1_1_3"/>
<dbReference type="RefSeq" id="WP_013323494.1">
    <property type="nucleotide sequence ID" value="NC_014501.1"/>
</dbReference>
<dbReference type="InterPro" id="IPR007431">
    <property type="entry name" value="ACP_PD"/>
</dbReference>
<dbReference type="GO" id="GO:0006633">
    <property type="term" value="P:fatty acid biosynthetic process"/>
    <property type="evidence" value="ECO:0007669"/>
    <property type="project" value="InterPro"/>
</dbReference>
<dbReference type="Proteomes" id="UP000008206">
    <property type="component" value="Chromosome"/>
</dbReference>
<keyword evidence="2" id="KW-0378">Hydrolase</keyword>
<dbReference type="Pfam" id="PF04336">
    <property type="entry name" value="ACP_PD"/>
    <property type="match status" value="1"/>
</dbReference>
<name>E0UEH9_GLOV7</name>
<dbReference type="PANTHER" id="PTHR38764">
    <property type="entry name" value="ACYL CARRIER PROTEIN PHOSPHODIESTERASE"/>
    <property type="match status" value="1"/>
</dbReference>
<organism evidence="4 5">
    <name type="scientific">Gloeothece verrucosa (strain PCC 7822)</name>
    <name type="common">Cyanothece sp. (strain PCC 7822)</name>
    <dbReference type="NCBI Taxonomy" id="497965"/>
    <lineage>
        <taxon>Bacteria</taxon>
        <taxon>Bacillati</taxon>
        <taxon>Cyanobacteriota</taxon>
        <taxon>Cyanophyceae</taxon>
        <taxon>Oscillatoriophycideae</taxon>
        <taxon>Chroococcales</taxon>
        <taxon>Aphanothecaceae</taxon>
        <taxon>Gloeothece</taxon>
        <taxon>Gloeothece verrucosa</taxon>
    </lineage>
</organism>
<dbReference type="PIRSF" id="PIRSF011489">
    <property type="entry name" value="DUF479"/>
    <property type="match status" value="1"/>
</dbReference>
<dbReference type="EMBL" id="CP002198">
    <property type="protein sequence ID" value="ADN15425.1"/>
    <property type="molecule type" value="Genomic_DNA"/>
</dbReference>
<keyword evidence="5" id="KW-1185">Reference proteome</keyword>
<evidence type="ECO:0000313" key="4">
    <source>
        <dbReference type="EMBL" id="ADN15425.1"/>
    </source>
</evidence>
<dbReference type="KEGG" id="cyj:Cyan7822_3479"/>